<dbReference type="InterPro" id="IPR006522">
    <property type="entry name" value="Phage_virion_morphogenesis"/>
</dbReference>
<reference evidence="1 2" key="1">
    <citation type="journal article" date="2021" name="Sci. Rep.">
        <title>The distribution of antibiotic resistance genes in chicken gut microbiota commensals.</title>
        <authorList>
            <person name="Juricova H."/>
            <person name="Matiasovicova J."/>
            <person name="Kubasova T."/>
            <person name="Cejkova D."/>
            <person name="Rychlik I."/>
        </authorList>
    </citation>
    <scope>NUCLEOTIDE SEQUENCE [LARGE SCALE GENOMIC DNA]</scope>
    <source>
        <strain evidence="1 2">An801</strain>
    </source>
</reference>
<organism evidence="1 2">
    <name type="scientific">Bacteroides mediterraneensis</name>
    <dbReference type="NCBI Taxonomy" id="1841856"/>
    <lineage>
        <taxon>Bacteria</taxon>
        <taxon>Pseudomonadati</taxon>
        <taxon>Bacteroidota</taxon>
        <taxon>Bacteroidia</taxon>
        <taxon>Bacteroidales</taxon>
        <taxon>Bacteroidaceae</taxon>
        <taxon>Bacteroides</taxon>
    </lineage>
</organism>
<dbReference type="Pfam" id="PF05069">
    <property type="entry name" value="Phage_tail_S"/>
    <property type="match status" value="1"/>
</dbReference>
<sequence length="162" mass="18371">MNTNNEFARKIAQAMSALPQLIAEEAKEYSRTRFSEKSFDGRSWPALSPKYKPKKGTMLVRSGKLQGSVRVSRVTPKKVVIAAGNSKVPYAQVHNEGFTGSVVVKAHTRKLKRQGKKKKRTVEVKSHTRKMNIPQRQFMGNCPELERKLKTVSEQLFKSILK</sequence>
<dbReference type="Proteomes" id="UP000703295">
    <property type="component" value="Unassembled WGS sequence"/>
</dbReference>
<evidence type="ECO:0000313" key="1">
    <source>
        <dbReference type="EMBL" id="MBM6757391.1"/>
    </source>
</evidence>
<protein>
    <submittedName>
        <fullName evidence="1">Phage virion morphogenesis protein</fullName>
    </submittedName>
</protein>
<dbReference type="EMBL" id="JACJJW010000002">
    <property type="protein sequence ID" value="MBM6757391.1"/>
    <property type="molecule type" value="Genomic_DNA"/>
</dbReference>
<accession>A0ABS2ES27</accession>
<gene>
    <name evidence="1" type="ORF">H6A31_01555</name>
</gene>
<keyword evidence="2" id="KW-1185">Reference proteome</keyword>
<name>A0ABS2ES27_9BACE</name>
<comment type="caution">
    <text evidence="1">The sequence shown here is derived from an EMBL/GenBank/DDBJ whole genome shotgun (WGS) entry which is preliminary data.</text>
</comment>
<dbReference type="RefSeq" id="WP_204474052.1">
    <property type="nucleotide sequence ID" value="NZ_JACJJW010000002.1"/>
</dbReference>
<evidence type="ECO:0000313" key="2">
    <source>
        <dbReference type="Proteomes" id="UP000703295"/>
    </source>
</evidence>
<proteinExistence type="predicted"/>